<sequence>MWEDEKALVTSGERDPDKKEDYSYIGHYLNMKGNYKTVACGIALTEDGKKGWLNINFFR</sequence>
<name>D9S4A0_FIBSS</name>
<dbReference type="Proteomes" id="UP000000517">
    <property type="component" value="Chromosome"/>
</dbReference>
<evidence type="ECO:0000313" key="1">
    <source>
        <dbReference type="EMBL" id="ADL26829.1"/>
    </source>
</evidence>
<reference evidence="2" key="1">
    <citation type="submission" date="2010-08" db="EMBL/GenBank/DDBJ databases">
        <title>Complete sequence of Fibrobacter succinogenes subsp. succinogenes S85.</title>
        <authorList>
            <person name="Durkin A.S."/>
            <person name="Nelson K.E."/>
            <person name="Morrison M."/>
            <person name="Forsberg C.W."/>
            <person name="Wilson D.B."/>
            <person name="Russell J.B."/>
            <person name="Cann I.K.O."/>
            <person name="Mackie R.I."/>
            <person name="White B.A."/>
        </authorList>
    </citation>
    <scope>NUCLEOTIDE SEQUENCE [LARGE SCALE GENOMIC DNA]</scope>
    <source>
        <strain evidence="2">ATCC 19169 / S85</strain>
    </source>
</reference>
<evidence type="ECO:0000313" key="2">
    <source>
        <dbReference type="Proteomes" id="UP000000517"/>
    </source>
</evidence>
<gene>
    <name evidence="1" type="ordered locus">FSU_0023</name>
</gene>
<dbReference type="KEGG" id="fsc:FSU_0023"/>
<dbReference type="STRING" id="59374.FSU_0023"/>
<protein>
    <recommendedName>
        <fullName evidence="3">SCP domain-containing protein</fullName>
    </recommendedName>
</protein>
<accession>D9S4A0</accession>
<evidence type="ECO:0008006" key="3">
    <source>
        <dbReference type="Google" id="ProtNLM"/>
    </source>
</evidence>
<organism evidence="1 2">
    <name type="scientific">Fibrobacter succinogenes (strain ATCC 19169 / S85)</name>
    <dbReference type="NCBI Taxonomy" id="59374"/>
    <lineage>
        <taxon>Bacteria</taxon>
        <taxon>Pseudomonadati</taxon>
        <taxon>Fibrobacterota</taxon>
        <taxon>Fibrobacteria</taxon>
        <taxon>Fibrobacterales</taxon>
        <taxon>Fibrobacteraceae</taxon>
        <taxon>Fibrobacter</taxon>
    </lineage>
</organism>
<dbReference type="EMBL" id="CP002158">
    <property type="protein sequence ID" value="ADL26829.1"/>
    <property type="molecule type" value="Genomic_DNA"/>
</dbReference>
<dbReference type="AlphaFoldDB" id="D9S4A0"/>
<dbReference type="PATRIC" id="fig|59374.8.peg.23"/>
<dbReference type="HOGENOM" id="CLU_2953698_0_0_0"/>
<proteinExistence type="predicted"/>